<proteinExistence type="predicted"/>
<dbReference type="STRING" id="2018661.A0A2A2LMD1"/>
<protein>
    <submittedName>
        <fullName evidence="1">Uncharacterized protein</fullName>
    </submittedName>
</protein>
<comment type="caution">
    <text evidence="1">The sequence shown here is derived from an EMBL/GenBank/DDBJ whole genome shotgun (WGS) entry which is preliminary data.</text>
</comment>
<dbReference type="Proteomes" id="UP000218231">
    <property type="component" value="Unassembled WGS sequence"/>
</dbReference>
<gene>
    <name evidence="1" type="ORF">WR25_07073</name>
</gene>
<evidence type="ECO:0000313" key="1">
    <source>
        <dbReference type="EMBL" id="PAV87372.1"/>
    </source>
</evidence>
<evidence type="ECO:0000313" key="2">
    <source>
        <dbReference type="Proteomes" id="UP000218231"/>
    </source>
</evidence>
<reference evidence="1 2" key="1">
    <citation type="journal article" date="2017" name="Curr. Biol.">
        <title>Genome architecture and evolution of a unichromosomal asexual nematode.</title>
        <authorList>
            <person name="Fradin H."/>
            <person name="Zegar C."/>
            <person name="Gutwein M."/>
            <person name="Lucas J."/>
            <person name="Kovtun M."/>
            <person name="Corcoran D."/>
            <person name="Baugh L.R."/>
            <person name="Kiontke K."/>
            <person name="Gunsalus K."/>
            <person name="Fitch D.H."/>
            <person name="Piano F."/>
        </authorList>
    </citation>
    <scope>NUCLEOTIDE SEQUENCE [LARGE SCALE GENOMIC DNA]</scope>
    <source>
        <strain evidence="1">PF1309</strain>
    </source>
</reference>
<accession>A0A2A2LMD1</accession>
<sequence>MTAWGRTRIVSTRADRQQSRRIAAMEERKTGRQALCQSVTRLSTSLDAHTNIMDRQLTASALSESKPAIAPTKISFKIKEKQDVKITVSSILHKQITAAHDGSDEEWEMEELLKEERRAKKRRLTHFEGGQAIGDVEVKKGPAVIPMVVEKDWRIVRLLEMKKEGKLTDEDRAKLALLTEAQPFQPDVSFSFVFFFFYLTRKNSLVGILDISIVFILLCEKSSCEQKGMLLLWVLVSIGRFEQLKISSTKLSIHRFIHNRSMRMNF</sequence>
<keyword evidence="2" id="KW-1185">Reference proteome</keyword>
<dbReference type="EMBL" id="LIAE01006572">
    <property type="protein sequence ID" value="PAV87372.1"/>
    <property type="molecule type" value="Genomic_DNA"/>
</dbReference>
<dbReference type="AlphaFoldDB" id="A0A2A2LMD1"/>
<name>A0A2A2LMD1_9BILA</name>
<organism evidence="1 2">
    <name type="scientific">Diploscapter pachys</name>
    <dbReference type="NCBI Taxonomy" id="2018661"/>
    <lineage>
        <taxon>Eukaryota</taxon>
        <taxon>Metazoa</taxon>
        <taxon>Ecdysozoa</taxon>
        <taxon>Nematoda</taxon>
        <taxon>Chromadorea</taxon>
        <taxon>Rhabditida</taxon>
        <taxon>Rhabditina</taxon>
        <taxon>Rhabditomorpha</taxon>
        <taxon>Rhabditoidea</taxon>
        <taxon>Rhabditidae</taxon>
        <taxon>Diploscapter</taxon>
    </lineage>
</organism>